<feature type="region of interest" description="Disordered" evidence="4">
    <location>
        <begin position="542"/>
        <end position="563"/>
    </location>
</feature>
<dbReference type="PANTHER" id="PTHR44826">
    <property type="entry name" value="SPORE COAT PROTEIN SP85"/>
    <property type="match status" value="1"/>
</dbReference>
<evidence type="ECO:0000256" key="2">
    <source>
        <dbReference type="ARBA" id="ARBA00022525"/>
    </source>
</evidence>
<evidence type="ECO:0000256" key="3">
    <source>
        <dbReference type="ARBA" id="ARBA00022737"/>
    </source>
</evidence>
<organism evidence="7 8">
    <name type="scientific">Acetivibrio clariflavus (strain DSM 19732 / NBRC 101661 / EBR45)</name>
    <name type="common">Clostridium clariflavum</name>
    <dbReference type="NCBI Taxonomy" id="720554"/>
    <lineage>
        <taxon>Bacteria</taxon>
        <taxon>Bacillati</taxon>
        <taxon>Bacillota</taxon>
        <taxon>Clostridia</taxon>
        <taxon>Eubacteriales</taxon>
        <taxon>Oscillospiraceae</taxon>
        <taxon>Acetivibrio</taxon>
    </lineage>
</organism>
<dbReference type="InterPro" id="IPR008965">
    <property type="entry name" value="CBM2/CBM3_carb-bd_dom_sf"/>
</dbReference>
<dbReference type="PANTHER" id="PTHR44826:SF3">
    <property type="entry name" value="SPORE COAT PROTEIN SP85"/>
    <property type="match status" value="1"/>
</dbReference>
<dbReference type="HOGENOM" id="CLU_261137_0_0_9"/>
<dbReference type="SUPFAM" id="SSF63446">
    <property type="entry name" value="Type I dockerin domain"/>
    <property type="match status" value="1"/>
</dbReference>
<dbReference type="Pfam" id="PF00404">
    <property type="entry name" value="Dockerin_1"/>
    <property type="match status" value="1"/>
</dbReference>
<evidence type="ECO:0000256" key="1">
    <source>
        <dbReference type="ARBA" id="ARBA00004613"/>
    </source>
</evidence>
<evidence type="ECO:0000256" key="4">
    <source>
        <dbReference type="SAM" id="MobiDB-lite"/>
    </source>
</evidence>
<feature type="region of interest" description="Disordered" evidence="4">
    <location>
        <begin position="736"/>
        <end position="876"/>
    </location>
</feature>
<dbReference type="Proteomes" id="UP000005435">
    <property type="component" value="Chromosome"/>
</dbReference>
<gene>
    <name evidence="7" type="ordered locus">Clocl_3305</name>
</gene>
<dbReference type="eggNOG" id="COG0810">
    <property type="taxonomic scope" value="Bacteria"/>
</dbReference>
<feature type="compositionally biased region" description="Low complexity" evidence="4">
    <location>
        <begin position="737"/>
        <end position="876"/>
    </location>
</feature>
<dbReference type="KEGG" id="ccl:Clocl_3305"/>
<evidence type="ECO:0000256" key="5">
    <source>
        <dbReference type="SAM" id="SignalP"/>
    </source>
</evidence>
<dbReference type="InterPro" id="IPR002102">
    <property type="entry name" value="Cohesin_dom"/>
</dbReference>
<feature type="compositionally biased region" description="Pro residues" evidence="4">
    <location>
        <begin position="542"/>
        <end position="557"/>
    </location>
</feature>
<dbReference type="InterPro" id="IPR002105">
    <property type="entry name" value="Dockerin_1_rpt"/>
</dbReference>
<accession>G8LWU7</accession>
<dbReference type="GO" id="GO:0000272">
    <property type="term" value="P:polysaccharide catabolic process"/>
    <property type="evidence" value="ECO:0007669"/>
    <property type="project" value="InterPro"/>
</dbReference>
<evidence type="ECO:0000259" key="6">
    <source>
        <dbReference type="PROSITE" id="PS51766"/>
    </source>
</evidence>
<keyword evidence="8" id="KW-1185">Reference proteome</keyword>
<keyword evidence="2" id="KW-0964">Secreted</keyword>
<feature type="signal peptide" evidence="5">
    <location>
        <begin position="1"/>
        <end position="27"/>
    </location>
</feature>
<dbReference type="OrthoDB" id="2079546at2"/>
<comment type="subcellular location">
    <subcellularLocation>
        <location evidence="1">Secreted</location>
    </subcellularLocation>
</comment>
<keyword evidence="3" id="KW-0677">Repeat</keyword>
<dbReference type="GO" id="GO:0005576">
    <property type="term" value="C:extracellular region"/>
    <property type="evidence" value="ECO:0007669"/>
    <property type="project" value="UniProtKB-SubCell"/>
</dbReference>
<reference evidence="8" key="1">
    <citation type="submission" date="2011-12" db="EMBL/GenBank/DDBJ databases">
        <title>Complete sequence of Clostridium clariflavum DSM 19732.</title>
        <authorList>
            <consortium name="US DOE Joint Genome Institute"/>
            <person name="Lucas S."/>
            <person name="Han J."/>
            <person name="Lapidus A."/>
            <person name="Cheng J.-F."/>
            <person name="Goodwin L."/>
            <person name="Pitluck S."/>
            <person name="Peters L."/>
            <person name="Teshima H."/>
            <person name="Detter J.C."/>
            <person name="Han C."/>
            <person name="Tapia R."/>
            <person name="Land M."/>
            <person name="Hauser L."/>
            <person name="Kyrpides N."/>
            <person name="Ivanova N."/>
            <person name="Pagani I."/>
            <person name="Kitzmiller T."/>
            <person name="Lynd L."/>
            <person name="Izquierdo J."/>
            <person name="Woyke T."/>
        </authorList>
    </citation>
    <scope>NUCLEOTIDE SEQUENCE [LARGE SCALE GENOMIC DNA]</scope>
    <source>
        <strain evidence="8">DSM 19732 / NBRC 101661 / EBR45</strain>
    </source>
</reference>
<dbReference type="Gene3D" id="1.10.1330.10">
    <property type="entry name" value="Dockerin domain"/>
    <property type="match status" value="1"/>
</dbReference>
<feature type="domain" description="Dockerin" evidence="6">
    <location>
        <begin position="1054"/>
        <end position="1124"/>
    </location>
</feature>
<dbReference type="STRING" id="720554.Clocl_3305"/>
<sequence length="1127" mass="121863" precursor="true">MKVNRILSFLLTLMLVICSLCGNLVNAAPTSSIEIVLDKNKASVGEIVTASINIKNITDFSGCHVNLKYDPNVLQPVTSNGVAYKNSTTPESGTILKNTDYGINLVASNKVEEGILNFSRSYLNLKSYREDANPESTGTVAVIRFKVLKEETTSIKFEDSTSLPNGINGTLLFDWFGNRIDSGYTVGQAQTINLNEEDSSYITINFDKNSAEVGEIIKAVVKINNIKNFSGYQVNIKYDPEVLEAVNPDTGEVYTNSTVPTSGDLLKSEEYGPFSKAENKVTEGILNFGSLYTNLSAYRADGRPEETGTLAIIGFKVLQKKPTTVLFEDTEVLPNGINGTTLLNWNGDRIQSGYSVIQPETINFNLDDTSYITMTFDKNSAEAGEIITATLKVNKISNLSGYQVNIKYDPEVLQAVNPNTGRAYTNSTIPTSGELFTSEDYGVLPNAAHNIEKGILNFSRSYINLKAYREDGVAEETGTIAVIGFKVLQKKETAVLFENAASIPNAIDGTVLIDWYGNKISSGYTVIQPEKINVEIVPTATPTPTPTIAPTETPTPAPTETAVPTTDSYITMTFDKNSAEVGEIITATLKVNKISNLSGYQVNIKYDPEVLQAVNPNTGRAYTNSTIPTSGELFTSEDYGVLPNAAHNIEKGILNFSRSYINLKAYREDGVAEETGTIAVIGFKVLQKKETAVLFENAASIPNAIDGTVLIDWYGNKISSGYTVIQPEKINAEVISTPTPTTTPTTTPTATPTATPTITPTVTPTITPTTTPTITPTVTPTITPTTTPTITPTVTPTITPTTTPTVTPTATPTTTPTTTPTVTPTATPTTTPTTTPTVTPTATPTTTPTTTPTVTPTITPTTTPTTTPTVTPTITPTATPIRDSYITIDLDKTEVSVGDVIIASVRVNDIKNLSGYQVNIKYDTDVLKAVNPITKEAYTNNSLPLDGEILINDEYSIFSKAESNVNEGILNFSKGYVNLKEYRESNKPEESGSILVIGFEVLQAKNTFIKFEDSTSMPNGIEGTILFDWNGDRIADGYAVIQPVEITVNEAPSHKFIYGDVDGNESVRINDAVLVRDYVLGKIDEFPYEYGMLAADVDGDGNIRINDSVLIRDFVLGKISLFPVEEQ</sequence>
<evidence type="ECO:0000313" key="7">
    <source>
        <dbReference type="EMBL" id="AEV69808.1"/>
    </source>
</evidence>
<dbReference type="RefSeq" id="WP_014256341.1">
    <property type="nucleotide sequence ID" value="NC_016627.1"/>
</dbReference>
<proteinExistence type="predicted"/>
<evidence type="ECO:0000313" key="8">
    <source>
        <dbReference type="Proteomes" id="UP000005435"/>
    </source>
</evidence>
<dbReference type="PROSITE" id="PS51766">
    <property type="entry name" value="DOCKERIN"/>
    <property type="match status" value="1"/>
</dbReference>
<dbReference type="GO" id="GO:0004553">
    <property type="term" value="F:hydrolase activity, hydrolyzing O-glycosyl compounds"/>
    <property type="evidence" value="ECO:0007669"/>
    <property type="project" value="InterPro"/>
</dbReference>
<keyword evidence="5" id="KW-0732">Signal</keyword>
<dbReference type="GO" id="GO:0030246">
    <property type="term" value="F:carbohydrate binding"/>
    <property type="evidence" value="ECO:0007669"/>
    <property type="project" value="InterPro"/>
</dbReference>
<dbReference type="InterPro" id="IPR036439">
    <property type="entry name" value="Dockerin_dom_sf"/>
</dbReference>
<feature type="chain" id="PRO_5003511585" evidence="5">
    <location>
        <begin position="28"/>
        <end position="1127"/>
    </location>
</feature>
<dbReference type="CDD" id="cd08547">
    <property type="entry name" value="Type_II_cohesin"/>
    <property type="match status" value="5"/>
</dbReference>
<dbReference type="AlphaFoldDB" id="G8LWU7"/>
<dbReference type="CDD" id="cd14256">
    <property type="entry name" value="Dockerin_I"/>
    <property type="match status" value="1"/>
</dbReference>
<protein>
    <submittedName>
        <fullName evidence="7">Cohesin domain protein</fullName>
    </submittedName>
</protein>
<dbReference type="Gene3D" id="2.60.40.680">
    <property type="match status" value="5"/>
</dbReference>
<dbReference type="Pfam" id="PF00963">
    <property type="entry name" value="Cohesin"/>
    <property type="match status" value="5"/>
</dbReference>
<dbReference type="SUPFAM" id="SSF49384">
    <property type="entry name" value="Carbohydrate-binding domain"/>
    <property type="match status" value="5"/>
</dbReference>
<dbReference type="EMBL" id="CP003065">
    <property type="protein sequence ID" value="AEV69808.1"/>
    <property type="molecule type" value="Genomic_DNA"/>
</dbReference>
<name>G8LWU7_ACECE</name>
<dbReference type="InterPro" id="IPR051860">
    <property type="entry name" value="Plasmodium_CSP_Invasion"/>
</dbReference>
<dbReference type="InterPro" id="IPR016134">
    <property type="entry name" value="Dockerin_dom"/>
</dbReference>
<reference evidence="7 8" key="2">
    <citation type="journal article" date="2012" name="Stand. Genomic Sci.">
        <title>Complete Genome Sequence of Clostridium clariflavum DSM 19732.</title>
        <authorList>
            <person name="Izquierdo J.A."/>
            <person name="Goodwin L."/>
            <person name="Davenport K.W."/>
            <person name="Teshima H."/>
            <person name="Bruce D."/>
            <person name="Detter C."/>
            <person name="Tapia R."/>
            <person name="Han S."/>
            <person name="Land M."/>
            <person name="Hauser L."/>
            <person name="Jeffries C.D."/>
            <person name="Han J."/>
            <person name="Pitluck S."/>
            <person name="Nolan M."/>
            <person name="Chen A."/>
            <person name="Huntemann M."/>
            <person name="Mavromatis K."/>
            <person name="Mikhailova N."/>
            <person name="Liolios K."/>
            <person name="Woyke T."/>
            <person name="Lynd L.R."/>
        </authorList>
    </citation>
    <scope>NUCLEOTIDE SEQUENCE [LARGE SCALE GENOMIC DNA]</scope>
    <source>
        <strain evidence="8">DSM 19732 / NBRC 101661 / EBR45</strain>
    </source>
</reference>